<accession>A0A378YZI8</accession>
<organism evidence="3 4">
    <name type="scientific">Pandoraea pnomenusa</name>
    <dbReference type="NCBI Taxonomy" id="93220"/>
    <lineage>
        <taxon>Bacteria</taxon>
        <taxon>Pseudomonadati</taxon>
        <taxon>Pseudomonadota</taxon>
        <taxon>Betaproteobacteria</taxon>
        <taxon>Burkholderiales</taxon>
        <taxon>Burkholderiaceae</taxon>
        <taxon>Pandoraea</taxon>
    </lineage>
</organism>
<evidence type="ECO:0000256" key="2">
    <source>
        <dbReference type="SAM" id="Phobius"/>
    </source>
</evidence>
<feature type="compositionally biased region" description="Polar residues" evidence="1">
    <location>
        <begin position="111"/>
        <end position="133"/>
    </location>
</feature>
<dbReference type="EMBL" id="UGSG01000001">
    <property type="protein sequence ID" value="SUA81977.1"/>
    <property type="molecule type" value="Genomic_DNA"/>
</dbReference>
<evidence type="ECO:0000256" key="1">
    <source>
        <dbReference type="SAM" id="MobiDB-lite"/>
    </source>
</evidence>
<proteinExistence type="predicted"/>
<protein>
    <submittedName>
        <fullName evidence="3">Uncharacterized protein</fullName>
    </submittedName>
</protein>
<feature type="transmembrane region" description="Helical" evidence="2">
    <location>
        <begin position="30"/>
        <end position="49"/>
    </location>
</feature>
<evidence type="ECO:0000313" key="4">
    <source>
        <dbReference type="Proteomes" id="UP000254573"/>
    </source>
</evidence>
<dbReference type="AlphaFoldDB" id="A0A378YZI8"/>
<dbReference type="RefSeq" id="WP_038620817.1">
    <property type="nucleotide sequence ID" value="NZ_CP009553.3"/>
</dbReference>
<dbReference type="Proteomes" id="UP000254573">
    <property type="component" value="Unassembled WGS sequence"/>
</dbReference>
<feature type="transmembrane region" description="Helical" evidence="2">
    <location>
        <begin position="70"/>
        <end position="90"/>
    </location>
</feature>
<sequence length="243" mass="26181">MQVLIWIAIVALNVLCGLYAANKGRRRWVWTVTAFLISPFLTWIVLLFLRDVRSGDAVGKIAKHSAPNRVLLAYASGAFLLAVIGLVGIGKSDPPASSSPTKQAESPPAAQETSAIASADSSVKASEPSNPSASDIAKQIKPETLVRFPKSAIACFTKDDLQEAMTYATNGQKTKMEAMMFSRENPSGTCIALSSEDRYKVISSEYNVPTMPELGILEIVGEKTTSKNGAWTFSWVAEPVKKP</sequence>
<reference evidence="3 4" key="1">
    <citation type="submission" date="2018-06" db="EMBL/GenBank/DDBJ databases">
        <authorList>
            <consortium name="Pathogen Informatics"/>
            <person name="Doyle S."/>
        </authorList>
    </citation>
    <scope>NUCLEOTIDE SEQUENCE [LARGE SCALE GENOMIC DNA]</scope>
    <source>
        <strain evidence="3 4">NCTC13160</strain>
    </source>
</reference>
<keyword evidence="2" id="KW-0812">Transmembrane</keyword>
<keyword evidence="2" id="KW-1133">Transmembrane helix</keyword>
<feature type="compositionally biased region" description="Polar residues" evidence="1">
    <location>
        <begin position="95"/>
        <end position="104"/>
    </location>
</feature>
<feature type="region of interest" description="Disordered" evidence="1">
    <location>
        <begin position="95"/>
        <end position="138"/>
    </location>
</feature>
<keyword evidence="2" id="KW-0472">Membrane</keyword>
<gene>
    <name evidence="3" type="ORF">NCTC13160_04851</name>
</gene>
<evidence type="ECO:0000313" key="3">
    <source>
        <dbReference type="EMBL" id="SUA81977.1"/>
    </source>
</evidence>
<name>A0A378YZI8_9BURK</name>